<dbReference type="GO" id="GO:0006276">
    <property type="term" value="P:plasmid maintenance"/>
    <property type="evidence" value="ECO:0007669"/>
    <property type="project" value="InterPro"/>
</dbReference>
<evidence type="ECO:0000313" key="3">
    <source>
        <dbReference type="EMBL" id="MQS99682.1"/>
    </source>
</evidence>
<gene>
    <name evidence="3" type="ORF">FF041_05490</name>
</gene>
<dbReference type="SUPFAM" id="SSF46785">
    <property type="entry name" value="Winged helix' DNA-binding domain"/>
    <property type="match status" value="1"/>
</dbReference>
<dbReference type="GO" id="GO:0006260">
    <property type="term" value="P:DNA replication"/>
    <property type="evidence" value="ECO:0007669"/>
    <property type="project" value="InterPro"/>
</dbReference>
<proteinExistence type="predicted"/>
<name>A0A646KBT8_STRJU</name>
<evidence type="ECO:0000256" key="1">
    <source>
        <dbReference type="SAM" id="MobiDB-lite"/>
    </source>
</evidence>
<keyword evidence="4" id="KW-1185">Reference proteome</keyword>
<protein>
    <recommendedName>
        <fullName evidence="2">Plasmid replication protein RepL domain-containing protein</fullName>
    </recommendedName>
</protein>
<evidence type="ECO:0000313" key="4">
    <source>
        <dbReference type="Proteomes" id="UP000419138"/>
    </source>
</evidence>
<accession>A0A646KBT8</accession>
<comment type="caution">
    <text evidence="3">The sequence shown here is derived from an EMBL/GenBank/DDBJ whole genome shotgun (WGS) entry which is preliminary data.</text>
</comment>
<evidence type="ECO:0000259" key="2">
    <source>
        <dbReference type="Pfam" id="PF05732"/>
    </source>
</evidence>
<reference evidence="3 4" key="1">
    <citation type="submission" date="2019-05" db="EMBL/GenBank/DDBJ databases">
        <title>Comparative genomics and metabolomics analyses of clavulanic acid producing Streptomyces species provides insight into specialized metabolism and evolution of beta-lactam biosynthetic gene clusters.</title>
        <authorList>
            <person name="Moore M.A."/>
            <person name="Cruz-Morales P."/>
            <person name="Barona Gomez F."/>
            <person name="Kapil T."/>
        </authorList>
    </citation>
    <scope>NUCLEOTIDE SEQUENCE [LARGE SCALE GENOMIC DNA]</scope>
    <source>
        <strain evidence="3 4">NRRL 5741</strain>
    </source>
</reference>
<dbReference type="Proteomes" id="UP000419138">
    <property type="component" value="Unassembled WGS sequence"/>
</dbReference>
<dbReference type="InterPro" id="IPR036390">
    <property type="entry name" value="WH_DNA-bd_sf"/>
</dbReference>
<sequence>MQDRGAGARVAGEARGSTSRGRRSASGGEPVTSPLADSFAKALDRTPPSPGRPVKSASVEYKYREPHDAWGRSGYSMVSNDFLADVLAVLIARYGMSPVQSAVLLFCMGRQVEGRLKITHIKVARHLGVERANVTRALGSLENWHMIQRRANSWIVVNPLICFKGNGDLQREALEQLRQDVRAALRKHVPEMREDVVALEQAASESFPEFARPAVPEPRTRQLAFGDNDDVEEQAC</sequence>
<feature type="compositionally biased region" description="Low complexity" evidence="1">
    <location>
        <begin position="1"/>
        <end position="29"/>
    </location>
</feature>
<feature type="domain" description="Plasmid replication protein RepL" evidence="2">
    <location>
        <begin position="116"/>
        <end position="184"/>
    </location>
</feature>
<dbReference type="EMBL" id="VCLA01000040">
    <property type="protein sequence ID" value="MQS99682.1"/>
    <property type="molecule type" value="Genomic_DNA"/>
</dbReference>
<dbReference type="InterPro" id="IPR036388">
    <property type="entry name" value="WH-like_DNA-bd_sf"/>
</dbReference>
<dbReference type="InterPro" id="IPR008813">
    <property type="entry name" value="Plasmid_replication_RepL"/>
</dbReference>
<dbReference type="AlphaFoldDB" id="A0A646KBT8"/>
<dbReference type="OrthoDB" id="3869894at2"/>
<dbReference type="Pfam" id="PF05732">
    <property type="entry name" value="RepL"/>
    <property type="match status" value="1"/>
</dbReference>
<dbReference type="Gene3D" id="1.10.10.10">
    <property type="entry name" value="Winged helix-like DNA-binding domain superfamily/Winged helix DNA-binding domain"/>
    <property type="match status" value="1"/>
</dbReference>
<feature type="region of interest" description="Disordered" evidence="1">
    <location>
        <begin position="1"/>
        <end position="58"/>
    </location>
</feature>
<organism evidence="3 4">
    <name type="scientific">Streptomyces jumonjinensis</name>
    <dbReference type="NCBI Taxonomy" id="1945"/>
    <lineage>
        <taxon>Bacteria</taxon>
        <taxon>Bacillati</taxon>
        <taxon>Actinomycetota</taxon>
        <taxon>Actinomycetes</taxon>
        <taxon>Kitasatosporales</taxon>
        <taxon>Streptomycetaceae</taxon>
        <taxon>Streptomyces</taxon>
    </lineage>
</organism>